<evidence type="ECO:0000313" key="2">
    <source>
        <dbReference type="EMBL" id="KTD83227.1"/>
    </source>
</evidence>
<proteinExistence type="predicted"/>
<reference evidence="2 3" key="1">
    <citation type="journal article" date="2015" name="Int. Biodeterior. Biodegradation">
        <title>Physiological and genetic screening methods for the isolation of methyl tert-butyl ether-degrading bacteria for bioremediation purposes.</title>
        <authorList>
            <person name="Guisado I.M."/>
            <person name="Purswani J."/>
            <person name="Gonzalez Lopez J."/>
            <person name="Pozo C."/>
        </authorList>
    </citation>
    <scope>NUCLEOTIDE SEQUENCE [LARGE SCALE GENOMIC DNA]</scope>
    <source>
        <strain evidence="2 3">SH7</strain>
    </source>
</reference>
<keyword evidence="1" id="KW-0812">Transmembrane</keyword>
<accession>A0A0W1APF0</accession>
<dbReference type="Proteomes" id="UP000054709">
    <property type="component" value="Unassembled WGS sequence"/>
</dbReference>
<name>A0A0W1APF0_9BACL</name>
<evidence type="ECO:0000256" key="1">
    <source>
        <dbReference type="SAM" id="Phobius"/>
    </source>
</evidence>
<dbReference type="EMBL" id="LCZJ02000098">
    <property type="protein sequence ID" value="KTD83227.1"/>
    <property type="molecule type" value="Genomic_DNA"/>
</dbReference>
<dbReference type="RefSeq" id="WP_060627020.1">
    <property type="nucleotide sequence ID" value="NZ_LCZJ02000098.1"/>
</dbReference>
<sequence>MIIVVSILFVIFSAVAGVEIWSSVLDIVIHKSSGPRFIEPQYESAVIPTIILLVIILGYILLIVYSTNNKKQNLMITCFIISVVFFLSAPIVLGWKSNIMDYFNKVDIESNEKFLSKIQIDLMNRQTSYQIDDNATRKRLKELKTYYVAILVKKDTGEIKKEDIDFFVDIANSKEFKKVHLSFYDKSKPDAIDIYMNFEEGITNCFPVYECKNFGINIDFRQ</sequence>
<comment type="caution">
    <text evidence="2">The sequence shown here is derived from an EMBL/GenBank/DDBJ whole genome shotgun (WGS) entry which is preliminary data.</text>
</comment>
<keyword evidence="1" id="KW-1133">Transmembrane helix</keyword>
<keyword evidence="3" id="KW-1185">Reference proteome</keyword>
<keyword evidence="1" id="KW-0472">Membrane</keyword>
<feature type="transmembrane region" description="Helical" evidence="1">
    <location>
        <begin position="41"/>
        <end position="62"/>
    </location>
</feature>
<feature type="transmembrane region" description="Helical" evidence="1">
    <location>
        <begin position="74"/>
        <end position="95"/>
    </location>
</feature>
<evidence type="ECO:0000313" key="3">
    <source>
        <dbReference type="Proteomes" id="UP000054709"/>
    </source>
</evidence>
<protein>
    <submittedName>
        <fullName evidence="2">Uncharacterized protein</fullName>
    </submittedName>
</protein>
<dbReference type="AlphaFoldDB" id="A0A0W1APF0"/>
<gene>
    <name evidence="2" type="ORF">UQ64_03640</name>
</gene>
<organism evidence="2 3">
    <name type="scientific">Paenibacillus etheri</name>
    <dbReference type="NCBI Taxonomy" id="1306852"/>
    <lineage>
        <taxon>Bacteria</taxon>
        <taxon>Bacillati</taxon>
        <taxon>Bacillota</taxon>
        <taxon>Bacilli</taxon>
        <taxon>Bacillales</taxon>
        <taxon>Paenibacillaceae</taxon>
        <taxon>Paenibacillus</taxon>
    </lineage>
</organism>